<organism evidence="2 3">
    <name type="scientific">Durusdinium trenchii</name>
    <dbReference type="NCBI Taxonomy" id="1381693"/>
    <lineage>
        <taxon>Eukaryota</taxon>
        <taxon>Sar</taxon>
        <taxon>Alveolata</taxon>
        <taxon>Dinophyceae</taxon>
        <taxon>Suessiales</taxon>
        <taxon>Symbiodiniaceae</taxon>
        <taxon>Durusdinium</taxon>
    </lineage>
</organism>
<sequence length="165" mass="17919">MVPCTPAKRKRSSSPFSSQKVPDGGQQQLTDVVLHPGEQQQGDGVLHPGEQQQGDGVESLGAFANALREQNLEVFKKLDHLTALNRVQKRKVVMKKGELPCERALCLLCGAKKHHVKWMCKDGHCTGGTCYACFRASIVLDVSRSPTLITESGASGVELRGSLRP</sequence>
<name>A0ABP0HE65_9DINO</name>
<evidence type="ECO:0000313" key="2">
    <source>
        <dbReference type="EMBL" id="CAK8988350.1"/>
    </source>
</evidence>
<accession>A0ABP0HE65</accession>
<evidence type="ECO:0000256" key="1">
    <source>
        <dbReference type="SAM" id="MobiDB-lite"/>
    </source>
</evidence>
<reference evidence="2 3" key="1">
    <citation type="submission" date="2024-02" db="EMBL/GenBank/DDBJ databases">
        <authorList>
            <person name="Chen Y."/>
            <person name="Shah S."/>
            <person name="Dougan E. K."/>
            <person name="Thang M."/>
            <person name="Chan C."/>
        </authorList>
    </citation>
    <scope>NUCLEOTIDE SEQUENCE [LARGE SCALE GENOMIC DNA]</scope>
</reference>
<evidence type="ECO:0000313" key="3">
    <source>
        <dbReference type="Proteomes" id="UP001642484"/>
    </source>
</evidence>
<dbReference type="Proteomes" id="UP001642484">
    <property type="component" value="Unassembled WGS sequence"/>
</dbReference>
<dbReference type="EMBL" id="CAXAMN010000414">
    <property type="protein sequence ID" value="CAK8988350.1"/>
    <property type="molecule type" value="Genomic_DNA"/>
</dbReference>
<keyword evidence="3" id="KW-1185">Reference proteome</keyword>
<feature type="region of interest" description="Disordered" evidence="1">
    <location>
        <begin position="1"/>
        <end position="52"/>
    </location>
</feature>
<feature type="compositionally biased region" description="Polar residues" evidence="1">
    <location>
        <begin position="13"/>
        <end position="30"/>
    </location>
</feature>
<gene>
    <name evidence="2" type="ORF">CCMP2556_LOCUS1236</name>
</gene>
<comment type="caution">
    <text evidence="2">The sequence shown here is derived from an EMBL/GenBank/DDBJ whole genome shotgun (WGS) entry which is preliminary data.</text>
</comment>
<proteinExistence type="predicted"/>
<protein>
    <submittedName>
        <fullName evidence="2">Uncharacterized protein</fullName>
    </submittedName>
</protein>